<sequence>MSLRPTDVLDRAATLVAGLVLAAIGAAAVLWPLHVVRGVPERITAEPAAHATTSSWWPWALAGAGALLVVIGLLWVVSHIPTRKAPVLRVSGGTDPGLVTVNLNGVASAAAAALEQDPNVQSARGKAVTDRGTATVELTVTVAHPAAVREVIGAVDATCGHIAQATGDSAVATRTLLQVVKAGGTSRKPRNLE</sequence>
<dbReference type="Proteomes" id="UP000199707">
    <property type="component" value="Unassembled WGS sequence"/>
</dbReference>
<gene>
    <name evidence="2" type="ORF">SAMN02799620_04367</name>
</gene>
<organism evidence="2 3">
    <name type="scientific">Mycolicibacterium fluoranthenivorans</name>
    <dbReference type="NCBI Taxonomy" id="258505"/>
    <lineage>
        <taxon>Bacteria</taxon>
        <taxon>Bacillati</taxon>
        <taxon>Actinomycetota</taxon>
        <taxon>Actinomycetes</taxon>
        <taxon>Mycobacteriales</taxon>
        <taxon>Mycobacteriaceae</taxon>
        <taxon>Mycolicibacterium</taxon>
    </lineage>
</organism>
<reference evidence="3" key="1">
    <citation type="submission" date="2016-10" db="EMBL/GenBank/DDBJ databases">
        <authorList>
            <person name="Varghese N."/>
            <person name="Submissions S."/>
        </authorList>
    </citation>
    <scope>NUCLEOTIDE SEQUENCE [LARGE SCALE GENOMIC DNA]</scope>
    <source>
        <strain evidence="3">UNC267MFSha1.1M11</strain>
    </source>
</reference>
<evidence type="ECO:0008006" key="4">
    <source>
        <dbReference type="Google" id="ProtNLM"/>
    </source>
</evidence>
<keyword evidence="1" id="KW-0472">Membrane</keyword>
<dbReference type="AlphaFoldDB" id="A0A1G4WQU5"/>
<protein>
    <recommendedName>
        <fullName evidence="4">Alkaline shock response membrane anchor protein AmaP</fullName>
    </recommendedName>
</protein>
<dbReference type="STRING" id="1502745.SAMN02799620_04367"/>
<keyword evidence="1" id="KW-0812">Transmembrane</keyword>
<dbReference type="RefSeq" id="WP_090361021.1">
    <property type="nucleotide sequence ID" value="NZ_FMUB01000009.1"/>
</dbReference>
<evidence type="ECO:0000313" key="3">
    <source>
        <dbReference type="Proteomes" id="UP000199707"/>
    </source>
</evidence>
<accession>A0A1G4WQU5</accession>
<keyword evidence="1" id="KW-1133">Transmembrane helix</keyword>
<evidence type="ECO:0000313" key="2">
    <source>
        <dbReference type="EMBL" id="SCX27629.1"/>
    </source>
</evidence>
<feature type="transmembrane region" description="Helical" evidence="1">
    <location>
        <begin position="12"/>
        <end position="36"/>
    </location>
</feature>
<name>A0A1G4WQU5_9MYCO</name>
<dbReference type="EMBL" id="FMUB01000009">
    <property type="protein sequence ID" value="SCX27629.1"/>
    <property type="molecule type" value="Genomic_DNA"/>
</dbReference>
<proteinExistence type="predicted"/>
<evidence type="ECO:0000256" key="1">
    <source>
        <dbReference type="SAM" id="Phobius"/>
    </source>
</evidence>
<feature type="transmembrane region" description="Helical" evidence="1">
    <location>
        <begin position="56"/>
        <end position="77"/>
    </location>
</feature>